<dbReference type="Gene3D" id="2.150.10.10">
    <property type="entry name" value="Serralysin-like metalloprotease, C-terminal"/>
    <property type="match status" value="1"/>
</dbReference>
<dbReference type="STRING" id="128403.WA1_40030"/>
<evidence type="ECO:0000259" key="5">
    <source>
        <dbReference type="Pfam" id="PF08548"/>
    </source>
</evidence>
<comment type="cofactor">
    <cofactor evidence="1">
        <name>Ca(2+)</name>
        <dbReference type="ChEBI" id="CHEBI:29108"/>
    </cofactor>
</comment>
<evidence type="ECO:0000256" key="3">
    <source>
        <dbReference type="ARBA" id="ARBA00022525"/>
    </source>
</evidence>
<dbReference type="OrthoDB" id="490661at2"/>
<dbReference type="InterPro" id="IPR050557">
    <property type="entry name" value="RTX_toxin/Mannuronan_C5-epim"/>
</dbReference>
<proteinExistence type="predicted"/>
<keyword evidence="4" id="KW-0677">Repeat</keyword>
<dbReference type="PANTHER" id="PTHR38340:SF1">
    <property type="entry name" value="S-LAYER PROTEIN"/>
    <property type="match status" value="1"/>
</dbReference>
<reference evidence="6 7" key="1">
    <citation type="journal article" date="2013" name="Genome Biol. Evol.">
        <title>Genomes of Stigonematalean cyanobacteria (subsection V) and the evolution of oxygenic photosynthesis from prokaryotes to plastids.</title>
        <authorList>
            <person name="Dagan T."/>
            <person name="Roettger M."/>
            <person name="Stucken K."/>
            <person name="Landan G."/>
            <person name="Koch R."/>
            <person name="Major P."/>
            <person name="Gould S.B."/>
            <person name="Goremykin V.V."/>
            <person name="Rippka R."/>
            <person name="Tandeau de Marsac N."/>
            <person name="Gugger M."/>
            <person name="Lockhart P.J."/>
            <person name="Allen J.F."/>
            <person name="Brune I."/>
            <person name="Maus I."/>
            <person name="Puhler A."/>
            <person name="Martin W.F."/>
        </authorList>
    </citation>
    <scope>NUCLEOTIDE SEQUENCE [LARGE SCALE GENOMIC DNA]</scope>
    <source>
        <strain evidence="6 7">PCC 7110</strain>
    </source>
</reference>
<dbReference type="InterPro" id="IPR018511">
    <property type="entry name" value="Hemolysin-typ_Ca-bd_CS"/>
</dbReference>
<comment type="caution">
    <text evidence="6">The sequence shown here is derived from an EMBL/GenBank/DDBJ whole genome shotgun (WGS) entry which is preliminary data.</text>
</comment>
<dbReference type="InterPro" id="IPR011049">
    <property type="entry name" value="Serralysin-like_metalloprot_C"/>
</dbReference>
<dbReference type="EMBL" id="ANNX02000046">
    <property type="protein sequence ID" value="KYC37652.1"/>
    <property type="molecule type" value="Genomic_DNA"/>
</dbReference>
<evidence type="ECO:0000256" key="4">
    <source>
        <dbReference type="ARBA" id="ARBA00022737"/>
    </source>
</evidence>
<dbReference type="GO" id="GO:0005615">
    <property type="term" value="C:extracellular space"/>
    <property type="evidence" value="ECO:0007669"/>
    <property type="project" value="InterPro"/>
</dbReference>
<dbReference type="PANTHER" id="PTHR38340">
    <property type="entry name" value="S-LAYER PROTEIN"/>
    <property type="match status" value="1"/>
</dbReference>
<dbReference type="PRINTS" id="PR00313">
    <property type="entry name" value="CABNDNGRPT"/>
</dbReference>
<dbReference type="Pfam" id="PF08548">
    <property type="entry name" value="Peptidase_M10_C"/>
    <property type="match status" value="1"/>
</dbReference>
<gene>
    <name evidence="6" type="ORF">WA1_40030</name>
</gene>
<dbReference type="SUPFAM" id="SSF51120">
    <property type="entry name" value="beta-Roll"/>
    <property type="match status" value="1"/>
</dbReference>
<organism evidence="6 7">
    <name type="scientific">Scytonema hofmannii PCC 7110</name>
    <dbReference type="NCBI Taxonomy" id="128403"/>
    <lineage>
        <taxon>Bacteria</taxon>
        <taxon>Bacillati</taxon>
        <taxon>Cyanobacteriota</taxon>
        <taxon>Cyanophyceae</taxon>
        <taxon>Nostocales</taxon>
        <taxon>Scytonemataceae</taxon>
        <taxon>Scytonema</taxon>
    </lineage>
</organism>
<protein>
    <recommendedName>
        <fullName evidence="5">Peptidase M10 serralysin C-terminal domain-containing protein</fullName>
    </recommendedName>
</protein>
<keyword evidence="7" id="KW-1185">Reference proteome</keyword>
<accession>A0A139WZ56</accession>
<keyword evidence="3" id="KW-0964">Secreted</keyword>
<comment type="subcellular location">
    <subcellularLocation>
        <location evidence="2">Secreted</location>
    </subcellularLocation>
</comment>
<dbReference type="PROSITE" id="PS00330">
    <property type="entry name" value="HEMOLYSIN_CALCIUM"/>
    <property type="match status" value="3"/>
</dbReference>
<dbReference type="InterPro" id="IPR001343">
    <property type="entry name" value="Hemolysn_Ca-bd"/>
</dbReference>
<dbReference type="GO" id="GO:0005509">
    <property type="term" value="F:calcium ion binding"/>
    <property type="evidence" value="ECO:0007669"/>
    <property type="project" value="InterPro"/>
</dbReference>
<dbReference type="Proteomes" id="UP000076925">
    <property type="component" value="Unassembled WGS sequence"/>
</dbReference>
<dbReference type="Pfam" id="PF00353">
    <property type="entry name" value="HemolysinCabind"/>
    <property type="match status" value="1"/>
</dbReference>
<dbReference type="InterPro" id="IPR013858">
    <property type="entry name" value="Peptidase_M10B_C"/>
</dbReference>
<dbReference type="RefSeq" id="WP_017748582.1">
    <property type="nucleotide sequence ID" value="NZ_KQ976354.1"/>
</dbReference>
<sequence>MLTVVDFSSGYNISGLTESSSNNSYSGSVVIAGGDGNDALVGDYGDDVIYGGNGDDTIDGGYGNDVLSGGRGADTLTGGEGKDTFLFSDYPFYDGTPTQTDVLTDFRFAEDKVSFNKQQFGVDKLTFQAGNSSQLYGDSNLLVLLDPFPNAAAAAKAIADNNAITATKGFFVYFNLNLGFSRVVYSQDLNQGGSISVLGNLVNQTDITNQALFTAQNFDLG</sequence>
<evidence type="ECO:0000313" key="6">
    <source>
        <dbReference type="EMBL" id="KYC37652.1"/>
    </source>
</evidence>
<evidence type="ECO:0000256" key="1">
    <source>
        <dbReference type="ARBA" id="ARBA00001913"/>
    </source>
</evidence>
<evidence type="ECO:0000313" key="7">
    <source>
        <dbReference type="Proteomes" id="UP000076925"/>
    </source>
</evidence>
<dbReference type="AlphaFoldDB" id="A0A139WZ56"/>
<name>A0A139WZ56_9CYAN</name>
<evidence type="ECO:0000256" key="2">
    <source>
        <dbReference type="ARBA" id="ARBA00004613"/>
    </source>
</evidence>
<feature type="domain" description="Peptidase M10 serralysin C-terminal" evidence="5">
    <location>
        <begin position="30"/>
        <end position="131"/>
    </location>
</feature>